<sequence>MFKPQPFELQEVTQESDGMGGLIDTWKPVKKINGYLDLLTGTNENTLQNARVEDSTHILIVPEYTPGITDKMRIIDSENRVYEVTYSDDPVGVHHHNEIYLKFGGDLDE</sequence>
<evidence type="ECO:0000313" key="1">
    <source>
        <dbReference type="EMBL" id="KRM79475.1"/>
    </source>
</evidence>
<reference evidence="1 2" key="1">
    <citation type="journal article" date="2015" name="Genome Announc.">
        <title>Expanding the biotechnology potential of lactobacilli through comparative genomics of 213 strains and associated genera.</title>
        <authorList>
            <person name="Sun Z."/>
            <person name="Harris H.M."/>
            <person name="McCann A."/>
            <person name="Guo C."/>
            <person name="Argimon S."/>
            <person name="Zhang W."/>
            <person name="Yang X."/>
            <person name="Jeffery I.B."/>
            <person name="Cooney J.C."/>
            <person name="Kagawa T.F."/>
            <person name="Liu W."/>
            <person name="Song Y."/>
            <person name="Salvetti E."/>
            <person name="Wrobel A."/>
            <person name="Rasinkangas P."/>
            <person name="Parkhill J."/>
            <person name="Rea M.C."/>
            <person name="O'Sullivan O."/>
            <person name="Ritari J."/>
            <person name="Douillard F.P."/>
            <person name="Paul Ross R."/>
            <person name="Yang R."/>
            <person name="Briner A.E."/>
            <person name="Felis G.E."/>
            <person name="de Vos W.M."/>
            <person name="Barrangou R."/>
            <person name="Klaenhammer T.R."/>
            <person name="Caufield P.W."/>
            <person name="Cui Y."/>
            <person name="Zhang H."/>
            <person name="O'Toole P.W."/>
        </authorList>
    </citation>
    <scope>NUCLEOTIDE SEQUENCE [LARGE SCALE GENOMIC DNA]</scope>
    <source>
        <strain evidence="1 2">DSM 20335</strain>
    </source>
</reference>
<organism evidence="1 2">
    <name type="scientific">Lapidilactobacillus dextrinicus DSM 20335</name>
    <dbReference type="NCBI Taxonomy" id="1423738"/>
    <lineage>
        <taxon>Bacteria</taxon>
        <taxon>Bacillati</taxon>
        <taxon>Bacillota</taxon>
        <taxon>Bacilli</taxon>
        <taxon>Lactobacillales</taxon>
        <taxon>Lactobacillaceae</taxon>
        <taxon>Lapidilactobacillus</taxon>
    </lineage>
</organism>
<name>A0A0R2BVC7_9LACO</name>
<dbReference type="InterPro" id="IPR008767">
    <property type="entry name" value="Phage_SPP1_head-tail_adaptor"/>
</dbReference>
<dbReference type="STRING" id="1423738.FC84_GL001655"/>
<dbReference type="Pfam" id="PF05521">
    <property type="entry name" value="Phage_HCP"/>
    <property type="match status" value="1"/>
</dbReference>
<gene>
    <name evidence="1" type="ORF">FC84_GL001655</name>
</gene>
<evidence type="ECO:0000313" key="2">
    <source>
        <dbReference type="Proteomes" id="UP000051813"/>
    </source>
</evidence>
<dbReference type="AlphaFoldDB" id="A0A0R2BVC7"/>
<dbReference type="Proteomes" id="UP000051813">
    <property type="component" value="Unassembled WGS sequence"/>
</dbReference>
<proteinExistence type="predicted"/>
<dbReference type="EMBL" id="AYYK01000004">
    <property type="protein sequence ID" value="KRM79475.1"/>
    <property type="molecule type" value="Genomic_DNA"/>
</dbReference>
<protein>
    <recommendedName>
        <fullName evidence="3">Phage head-tail adaptor</fullName>
    </recommendedName>
</protein>
<dbReference type="Gene3D" id="2.40.10.270">
    <property type="entry name" value="Bacteriophage SPP1 head-tail adaptor protein"/>
    <property type="match status" value="1"/>
</dbReference>
<dbReference type="NCBIfam" id="TIGR01563">
    <property type="entry name" value="gp16_SPP1"/>
    <property type="match status" value="1"/>
</dbReference>
<keyword evidence="2" id="KW-1185">Reference proteome</keyword>
<dbReference type="RefSeq" id="WP_057755800.1">
    <property type="nucleotide sequence ID" value="NZ_AYYK01000004.1"/>
</dbReference>
<evidence type="ECO:0008006" key="3">
    <source>
        <dbReference type="Google" id="ProtNLM"/>
    </source>
</evidence>
<dbReference type="OrthoDB" id="2049222at2"/>
<accession>A0A0R2BVC7</accession>
<comment type="caution">
    <text evidence="1">The sequence shown here is derived from an EMBL/GenBank/DDBJ whole genome shotgun (WGS) entry which is preliminary data.</text>
</comment>
<dbReference type="PATRIC" id="fig|1423738.3.peg.1680"/>
<dbReference type="InterPro" id="IPR038666">
    <property type="entry name" value="SSP1_head-tail_sf"/>
</dbReference>